<reference evidence="1 2" key="1">
    <citation type="submission" date="2024-04" db="EMBL/GenBank/DDBJ databases">
        <title>Biological Control Activity of Plant Growth Promoting Rhizobacteria Burkholderia pyrrocinia BX1 against Tobacco black shank Introduction Tobacco black shank (TBS) caused by the oomycete Phytophthora. nicotianae (P. nicotianae) has become a destructive soil.</title>
        <authorList>
            <person name="Liu X."/>
            <person name="Shu C."/>
        </authorList>
    </citation>
    <scope>NUCLEOTIDE SEQUENCE [LARGE SCALE GENOMIC DNA]</scope>
    <source>
        <strain evidence="1 2">BX1</strain>
    </source>
</reference>
<dbReference type="RefSeq" id="WP_342311265.1">
    <property type="nucleotide sequence ID" value="NZ_CP150850.1"/>
</dbReference>
<gene>
    <name evidence="1" type="ORF">WN985_19840</name>
</gene>
<accession>A0ABZ3BVZ8</accession>
<keyword evidence="2" id="KW-1185">Reference proteome</keyword>
<proteinExistence type="predicted"/>
<evidence type="ECO:0000313" key="1">
    <source>
        <dbReference type="EMBL" id="WZW57700.1"/>
    </source>
</evidence>
<dbReference type="Proteomes" id="UP001484179">
    <property type="component" value="Chromosome 2"/>
</dbReference>
<sequence length="45" mass="4766">MMHLIERANSIVAVAHQESAGIPAFDAACQPTCGYVHAVREVTNG</sequence>
<protein>
    <submittedName>
        <fullName evidence="1">Uncharacterized protein</fullName>
    </submittedName>
</protein>
<evidence type="ECO:0000313" key="2">
    <source>
        <dbReference type="Proteomes" id="UP001484179"/>
    </source>
</evidence>
<organism evidence="1 2">
    <name type="scientific">Burkholderia pyrrocinia</name>
    <name type="common">Pseudomonas pyrrocinia</name>
    <dbReference type="NCBI Taxonomy" id="60550"/>
    <lineage>
        <taxon>Bacteria</taxon>
        <taxon>Pseudomonadati</taxon>
        <taxon>Pseudomonadota</taxon>
        <taxon>Betaproteobacteria</taxon>
        <taxon>Burkholderiales</taxon>
        <taxon>Burkholderiaceae</taxon>
        <taxon>Burkholderia</taxon>
        <taxon>Burkholderia cepacia complex</taxon>
    </lineage>
</organism>
<name>A0ABZ3BVZ8_BURPY</name>
<dbReference type="EMBL" id="CP150850">
    <property type="protein sequence ID" value="WZW57700.1"/>
    <property type="molecule type" value="Genomic_DNA"/>
</dbReference>